<comment type="similarity">
    <text evidence="2">Belongs to the TFIIB family.</text>
</comment>
<keyword evidence="3" id="KW-0479">Metal-binding</keyword>
<dbReference type="Gene3D" id="1.10.472.10">
    <property type="entry name" value="Cyclin-like"/>
    <property type="match status" value="2"/>
</dbReference>
<feature type="domain" description="Cyclin-like" evidence="12">
    <location>
        <begin position="177"/>
        <end position="261"/>
    </location>
</feature>
<evidence type="ECO:0000256" key="2">
    <source>
        <dbReference type="ARBA" id="ARBA00010857"/>
    </source>
</evidence>
<dbReference type="PRINTS" id="PR00685">
    <property type="entry name" value="TIFACTORIIB"/>
</dbReference>
<feature type="region of interest" description="Disordered" evidence="11">
    <location>
        <begin position="488"/>
        <end position="518"/>
    </location>
</feature>
<evidence type="ECO:0000256" key="11">
    <source>
        <dbReference type="SAM" id="MobiDB-lite"/>
    </source>
</evidence>
<evidence type="ECO:0000256" key="3">
    <source>
        <dbReference type="ARBA" id="ARBA00022723"/>
    </source>
</evidence>
<accession>A0A0D2UJF9</accession>
<dbReference type="GO" id="GO:0017025">
    <property type="term" value="F:TBP-class protein binding"/>
    <property type="evidence" value="ECO:0007669"/>
    <property type="project" value="InterPro"/>
</dbReference>
<dbReference type="Pfam" id="PF00382">
    <property type="entry name" value="TFIIB"/>
    <property type="match status" value="2"/>
</dbReference>
<protein>
    <recommendedName>
        <fullName evidence="10">B-related factor 1</fullName>
    </recommendedName>
</protein>
<evidence type="ECO:0000313" key="13">
    <source>
        <dbReference type="EMBL" id="KJE95221.1"/>
    </source>
</evidence>
<dbReference type="FunCoup" id="A0A0D2UJF9">
    <property type="interactions" value="128"/>
</dbReference>
<dbReference type="InterPro" id="IPR013150">
    <property type="entry name" value="TFIIB_cyclin"/>
</dbReference>
<dbReference type="PANTHER" id="PTHR11618">
    <property type="entry name" value="TRANSCRIPTION INITIATION FACTOR IIB-RELATED"/>
    <property type="match status" value="1"/>
</dbReference>
<dbReference type="SUPFAM" id="SSF47954">
    <property type="entry name" value="Cyclin-like"/>
    <property type="match status" value="2"/>
</dbReference>
<feature type="region of interest" description="Disordered" evidence="11">
    <location>
        <begin position="574"/>
        <end position="725"/>
    </location>
</feature>
<dbReference type="GO" id="GO:0000995">
    <property type="term" value="F:RNA polymerase III general transcription initiation factor activity"/>
    <property type="evidence" value="ECO:0007669"/>
    <property type="project" value="TreeGrafter"/>
</dbReference>
<dbReference type="eggNOG" id="KOG1598">
    <property type="taxonomic scope" value="Eukaryota"/>
</dbReference>
<dbReference type="GO" id="GO:0001006">
    <property type="term" value="F:RNA polymerase III type 3 promoter sequence-specific DNA binding"/>
    <property type="evidence" value="ECO:0007669"/>
    <property type="project" value="TreeGrafter"/>
</dbReference>
<comment type="subcellular location">
    <subcellularLocation>
        <location evidence="1">Nucleus</location>
    </subcellularLocation>
</comment>
<feature type="domain" description="Cyclin-like" evidence="12">
    <location>
        <begin position="83"/>
        <end position="164"/>
    </location>
</feature>
<keyword evidence="14" id="KW-1185">Reference proteome</keyword>
<feature type="compositionally biased region" description="Acidic residues" evidence="11">
    <location>
        <begin position="711"/>
        <end position="725"/>
    </location>
</feature>
<evidence type="ECO:0000256" key="7">
    <source>
        <dbReference type="ARBA" id="ARBA00023159"/>
    </source>
</evidence>
<keyword evidence="5" id="KW-0862">Zinc</keyword>
<dbReference type="GO" id="GO:0008270">
    <property type="term" value="F:zinc ion binding"/>
    <property type="evidence" value="ECO:0007669"/>
    <property type="project" value="UniProtKB-KW"/>
</dbReference>
<sequence>MLCICGGQAETIEGGQTVCTVCGVVLEDNPIVSEVTFADSSSGSANVVGQYVSNEGTKPFSSGPGLHGLGRDSRESTLSNGRKKIQQMVSNMQLNAHYTDMAHSVFREAVDRNFIQGRKTLIVVAACVYLVCRHDQSPIMMLDFSDAISVNVFVLGNTYSQLCKVLHKTVPVVDPSLLILRFVSMLEFGSKENEVSRTATRLVQRMKRDWILVGRRPAGLCAAAILLAARMHGFSRSQREIIHVVRICDMTLRRRLEEFEETPSGQLTTVEFNTIDLEHECDPPSFLAAKKKAKQKERLAAIESGQKAIMPAEQDADMLQLEQIESEINAVLGDEPLLLPDGSVERPMNAHPVVPSSAALRATPITAAAAAASSHARRGSSALPAVFRAGGAISATPASQAPSVPLTATTGALVVLGSAFDRPEARAGDEDLDTVIEDDEIAAAVLSRDEIIVKSKLWHHANRDYLLKQKQKQLEIADNLARGVAIKADPVKRKKKREPRTTEPTESHDLTLRPAAVPKKSSNKINYDVLRGLGLEPPAAEPEVPLSGPAPHASARARVAAAAASTAAALGVPAPTALSDPAASSISKKAERKKRKAERQQTKRRLLEEASAGSGAAESASTAAAATALQSPRKRLALEMDNAPSAVPAISSKTEATSDNEEEDVDDEVDDEDQLRRGKQSRMRTESTASIGDDVAAREYAQMFSRRNSMEAEDDDGDRYYDDDE</sequence>
<evidence type="ECO:0000256" key="5">
    <source>
        <dbReference type="ARBA" id="ARBA00022833"/>
    </source>
</evidence>
<dbReference type="SMART" id="SM00385">
    <property type="entry name" value="CYCLIN"/>
    <property type="match status" value="2"/>
</dbReference>
<dbReference type="CDD" id="cd20553">
    <property type="entry name" value="CYCLIN_TFIIIB90_rpt1"/>
    <property type="match status" value="1"/>
</dbReference>
<dbReference type="OrthoDB" id="511529at2759"/>
<keyword evidence="7" id="KW-0010">Activator</keyword>
<dbReference type="InterPro" id="IPR013763">
    <property type="entry name" value="Cyclin-like_dom"/>
</dbReference>
<evidence type="ECO:0000256" key="4">
    <source>
        <dbReference type="ARBA" id="ARBA00022771"/>
    </source>
</evidence>
<dbReference type="RefSeq" id="XP_004346369.2">
    <property type="nucleotide sequence ID" value="XM_004346319.2"/>
</dbReference>
<evidence type="ECO:0000256" key="9">
    <source>
        <dbReference type="ARBA" id="ARBA00023242"/>
    </source>
</evidence>
<dbReference type="InParanoid" id="A0A0D2UJF9"/>
<dbReference type="Pfam" id="PF07741">
    <property type="entry name" value="BRF1"/>
    <property type="match status" value="1"/>
</dbReference>
<keyword evidence="4" id="KW-0863">Zinc-finger</keyword>
<feature type="compositionally biased region" description="Basic and acidic residues" evidence="11">
    <location>
        <begin position="598"/>
        <end position="608"/>
    </location>
</feature>
<dbReference type="EMBL" id="KE346368">
    <property type="protein sequence ID" value="KJE95221.1"/>
    <property type="molecule type" value="Genomic_DNA"/>
</dbReference>
<dbReference type="Gene3D" id="1.20.5.650">
    <property type="entry name" value="Single helix bin"/>
    <property type="match status" value="1"/>
</dbReference>
<dbReference type="STRING" id="595528.A0A0D2UJF9"/>
<proteinExistence type="inferred from homology"/>
<gene>
    <name evidence="13" type="ORF">CAOG_005696</name>
</gene>
<evidence type="ECO:0000256" key="6">
    <source>
        <dbReference type="ARBA" id="ARBA00023015"/>
    </source>
</evidence>
<feature type="region of interest" description="Disordered" evidence="11">
    <location>
        <begin position="56"/>
        <end position="77"/>
    </location>
</feature>
<evidence type="ECO:0000313" key="14">
    <source>
        <dbReference type="Proteomes" id="UP000008743"/>
    </source>
</evidence>
<keyword evidence="8" id="KW-0804">Transcription</keyword>
<reference evidence="14" key="1">
    <citation type="submission" date="2011-02" db="EMBL/GenBank/DDBJ databases">
        <title>The Genome Sequence of Capsaspora owczarzaki ATCC 30864.</title>
        <authorList>
            <person name="Russ C."/>
            <person name="Cuomo C."/>
            <person name="Burger G."/>
            <person name="Gray M.W."/>
            <person name="Holland P.W.H."/>
            <person name="King N."/>
            <person name="Lang F.B.F."/>
            <person name="Roger A.J."/>
            <person name="Ruiz-Trillo I."/>
            <person name="Young S.K."/>
            <person name="Zeng Q."/>
            <person name="Gargeya S."/>
            <person name="Alvarado L."/>
            <person name="Berlin A."/>
            <person name="Chapman S.B."/>
            <person name="Chen Z."/>
            <person name="Freedman E."/>
            <person name="Gellesch M."/>
            <person name="Goldberg J."/>
            <person name="Griggs A."/>
            <person name="Gujja S."/>
            <person name="Heilman E."/>
            <person name="Heiman D."/>
            <person name="Howarth C."/>
            <person name="Mehta T."/>
            <person name="Neiman D."/>
            <person name="Pearson M."/>
            <person name="Roberts A."/>
            <person name="Saif S."/>
            <person name="Shea T."/>
            <person name="Shenoy N."/>
            <person name="Sisk P."/>
            <person name="Stolte C."/>
            <person name="Sykes S."/>
            <person name="White J."/>
            <person name="Yandava C."/>
            <person name="Haas B."/>
            <person name="Nusbaum C."/>
            <person name="Birren B."/>
        </authorList>
    </citation>
    <scope>NUCLEOTIDE SEQUENCE</scope>
    <source>
        <strain evidence="14">ATCC 30864</strain>
    </source>
</reference>
<dbReference type="FunFam" id="1.10.472.10:FF:000007">
    <property type="entry name" value="Transcription factor IIIB 90 kDa subunit"/>
    <property type="match status" value="1"/>
</dbReference>
<dbReference type="PANTHER" id="PTHR11618:SF4">
    <property type="entry name" value="TRANSCRIPTION FACTOR IIIB 90 KDA SUBUNIT"/>
    <property type="match status" value="1"/>
</dbReference>
<dbReference type="InterPro" id="IPR036915">
    <property type="entry name" value="Cyclin-like_sf"/>
</dbReference>
<evidence type="ECO:0000256" key="1">
    <source>
        <dbReference type="ARBA" id="ARBA00004123"/>
    </source>
</evidence>
<organism evidence="13 14">
    <name type="scientific">Capsaspora owczarzaki (strain ATCC 30864)</name>
    <dbReference type="NCBI Taxonomy" id="595528"/>
    <lineage>
        <taxon>Eukaryota</taxon>
        <taxon>Filasterea</taxon>
        <taxon>Capsaspora</taxon>
    </lineage>
</organism>
<dbReference type="GO" id="GO:0070897">
    <property type="term" value="P:transcription preinitiation complex assembly"/>
    <property type="evidence" value="ECO:0007669"/>
    <property type="project" value="InterPro"/>
</dbReference>
<name>A0A0D2UJF9_CAPO3</name>
<dbReference type="FunFam" id="1.10.472.10:FF:000002">
    <property type="entry name" value="Transcription factor IIIB 90 kDa subunit"/>
    <property type="match status" value="1"/>
</dbReference>
<dbReference type="CDD" id="cd20554">
    <property type="entry name" value="CYCLIN_TFIIIB90_rpt2"/>
    <property type="match status" value="1"/>
</dbReference>
<dbReference type="GO" id="GO:0000126">
    <property type="term" value="C:transcription factor TFIIIB complex"/>
    <property type="evidence" value="ECO:0007669"/>
    <property type="project" value="TreeGrafter"/>
</dbReference>
<dbReference type="GO" id="GO:0097550">
    <property type="term" value="C:transcription preinitiation complex"/>
    <property type="evidence" value="ECO:0007669"/>
    <property type="project" value="TreeGrafter"/>
</dbReference>
<evidence type="ECO:0000256" key="8">
    <source>
        <dbReference type="ARBA" id="ARBA00023163"/>
    </source>
</evidence>
<dbReference type="InterPro" id="IPR011665">
    <property type="entry name" value="BRF1_TBP-bd_dom"/>
</dbReference>
<keyword evidence="9" id="KW-0539">Nucleus</keyword>
<keyword evidence="6" id="KW-0805">Transcription regulation</keyword>
<dbReference type="GO" id="GO:0005634">
    <property type="term" value="C:nucleus"/>
    <property type="evidence" value="ECO:0007669"/>
    <property type="project" value="UniProtKB-SubCell"/>
</dbReference>
<dbReference type="AlphaFoldDB" id="A0A0D2UJF9"/>
<feature type="compositionally biased region" description="Basic and acidic residues" evidence="11">
    <location>
        <begin position="499"/>
        <end position="511"/>
    </location>
</feature>
<dbReference type="InterPro" id="IPR000812">
    <property type="entry name" value="TFIIB"/>
</dbReference>
<dbReference type="Proteomes" id="UP000008743">
    <property type="component" value="Unassembled WGS sequence"/>
</dbReference>
<feature type="compositionally biased region" description="Acidic residues" evidence="11">
    <location>
        <begin position="658"/>
        <end position="673"/>
    </location>
</feature>
<feature type="compositionally biased region" description="Low complexity" evidence="11">
    <location>
        <begin position="609"/>
        <end position="628"/>
    </location>
</feature>
<dbReference type="PhylomeDB" id="A0A0D2UJF9"/>
<evidence type="ECO:0000256" key="10">
    <source>
        <dbReference type="ARBA" id="ARBA00031009"/>
    </source>
</evidence>
<evidence type="ECO:0000259" key="12">
    <source>
        <dbReference type="SMART" id="SM00385"/>
    </source>
</evidence>
<dbReference type="SUPFAM" id="SSF57783">
    <property type="entry name" value="Zinc beta-ribbon"/>
    <property type="match status" value="1"/>
</dbReference>